<keyword evidence="4" id="KW-0597">Phosphoprotein</keyword>
<keyword evidence="7" id="KW-0067">ATP-binding</keyword>
<evidence type="ECO:0000259" key="20">
    <source>
        <dbReference type="PROSITE" id="PS50014"/>
    </source>
</evidence>
<feature type="compositionally biased region" description="Polar residues" evidence="18">
    <location>
        <begin position="1093"/>
        <end position="1104"/>
    </location>
</feature>
<dbReference type="FunFam" id="1.20.920.10:FF:000021">
    <property type="entry name" value="ATPase family AAA domain-containing protein 2"/>
    <property type="match status" value="1"/>
</dbReference>
<proteinExistence type="inferred from homology"/>
<dbReference type="GO" id="GO:0042393">
    <property type="term" value="F:histone binding"/>
    <property type="evidence" value="ECO:0007669"/>
    <property type="project" value="TreeGrafter"/>
</dbReference>
<dbReference type="SUPFAM" id="SSF52540">
    <property type="entry name" value="P-loop containing nucleoside triphosphate hydrolases"/>
    <property type="match status" value="2"/>
</dbReference>
<feature type="compositionally biased region" description="Low complexity" evidence="18">
    <location>
        <begin position="17"/>
        <end position="28"/>
    </location>
</feature>
<evidence type="ECO:0000256" key="4">
    <source>
        <dbReference type="ARBA" id="ARBA00022553"/>
    </source>
</evidence>
<evidence type="ECO:0000256" key="7">
    <source>
        <dbReference type="ARBA" id="ARBA00022840"/>
    </source>
</evidence>
<dbReference type="PRINTS" id="PR00503">
    <property type="entry name" value="BROMODOMAIN"/>
</dbReference>
<feature type="compositionally biased region" description="Basic and acidic residues" evidence="18">
    <location>
        <begin position="1134"/>
        <end position="1170"/>
    </location>
</feature>
<gene>
    <name evidence="21" type="primary">atad2b</name>
</gene>
<keyword evidence="13" id="KW-0804">Transcription</keyword>
<organism evidence="21 22">
    <name type="scientific">Takifugu rubripes</name>
    <name type="common">Japanese pufferfish</name>
    <name type="synonym">Fugu rubripes</name>
    <dbReference type="NCBI Taxonomy" id="31033"/>
    <lineage>
        <taxon>Eukaryota</taxon>
        <taxon>Metazoa</taxon>
        <taxon>Chordata</taxon>
        <taxon>Craniata</taxon>
        <taxon>Vertebrata</taxon>
        <taxon>Euteleostomi</taxon>
        <taxon>Actinopterygii</taxon>
        <taxon>Neopterygii</taxon>
        <taxon>Teleostei</taxon>
        <taxon>Neoteleostei</taxon>
        <taxon>Acanthomorphata</taxon>
        <taxon>Eupercaria</taxon>
        <taxon>Tetraodontiformes</taxon>
        <taxon>Tetradontoidea</taxon>
        <taxon>Tetraodontidae</taxon>
        <taxon>Takifugu</taxon>
    </lineage>
</organism>
<feature type="compositionally biased region" description="Polar residues" evidence="18">
    <location>
        <begin position="1203"/>
        <end position="1233"/>
    </location>
</feature>
<dbReference type="GO" id="GO:0005524">
    <property type="term" value="F:ATP binding"/>
    <property type="evidence" value="ECO:0007669"/>
    <property type="project" value="UniProtKB-KW"/>
</dbReference>
<dbReference type="SMART" id="SM00382">
    <property type="entry name" value="AAA"/>
    <property type="match status" value="2"/>
</dbReference>
<name>H2SMJ4_TAKRU</name>
<keyword evidence="5" id="KW-0547">Nucleotide-binding</keyword>
<dbReference type="InterPro" id="IPR003959">
    <property type="entry name" value="ATPase_AAA_core"/>
</dbReference>
<sequence>SPRLAPPSKRTRREIASEPSSSDTSPSPQAKGQRVSWGIPSYRTRSKPFAFIAFLIPIPAGHMNLRNEESKAGDHSCMNGHVELKRSCRVRKSQFAQLDQSLLFDQLVNSTAEAVLQEMDNISSIRQNRELERLRMWNGDTEEENMDMYSKVKRRKSLRRNTYSMQAHHKSISKSDQEEEEEEEGTEDDEDDEGDEAEEAGEENDRPYNLRQRKTVQRYEAPPIEPVNRKQNNPSVFDTHRSPARRSHIRVKKHAIHSSDTTSSSDEERFERRKSKSMTRARNRCLPMNLTAEDLASGVLRDRGKVGASLADVDPMNLDTSVRFDSVGGLSNHIHALKEMVVFPLLYPEIFERFKIQPPRGCLFYGPPGTGKTLVARALANECSHGDRKVSFFMRKGADCLSKWVGESERQLRLLFDQAYLMRPSIIFFDEIDGLAPVRSSRQDQIHSSIVSTLLALMDGLDSRGEIVVIGATNRLDSIDPALRRPGRFDREFLFNLPDKKARKHIFEIHTRDWNPKLAEPFVEELAEKCVGYCGADVKALCTEAALVALRRRYPQIYSSSVKLKLDITSIVLGPGDFIKAMRTIVPASQRALAPAGRALSPTLRPLLAASFSLVLKALLRVFPHAQFSDRDNMHCGDNQLFEEDLYSDDDNEEVSASIFESQTVASPESQLSSSAAHRPFLHFTSSVLRQPIAYRPRLLLAGPPGSGQTSHLAPALLHHLDKLPVHRLDLPTLYSISAKTPEESCAQVFREARRSVPSVVFMPHVSEWWETVSDTVKSTFLTLLQDVPSFSPVLIVATAESHYSQLPDEVKSMFQRSYGEVVTLCPPGEEDRRSFFSELLLVQAARAPPRHRHTERCREILPVAEDSGSRVLSAEEQRRLAEQEENILRELRLFLRDVTKRLATDKRFNIFSKPVDIEEVSDYLEVIRQPMDLSTAMTKIDTHQYLTAKDFLVDIDLICNNALEYNPDKDPGDKVIRHRACSLKDTAHAIFAAELDPEFDRMCEEIKEVFGFISLQCFKSQCLMFFLFLVAFLFFIDHIKKKNRRRPSWGRGIIRKKKSYKKGTGEEEEPEAEVEVTGPSDSCLTQDEESSCDTSGPQTNGHLPSTEEESSNEPPDAAEAQTLNADEQLQELASKEESVPKECEDSETPRQLHCLDDDSQAEVKGDNQEKQVYPQSLIELSEAQTKHTDSFLVSQMDCVNGSESMDSMDSQTLKGSSEAVKSTSHSEGSKNTPELDEHNATNKREATQEHLPQDMIETTENIEEGQDKEGIKIQPLSDVLLVWTLLQALLDTVVEKSEGYTVEQLERLYSLLSQCIYQHRREYDKTQLLEVSAGANHLKTGIIYSSVK</sequence>
<dbReference type="FunFam" id="1.10.8.60:FF:000016">
    <property type="entry name" value="ATPase family AAA domain-containing protein 2B"/>
    <property type="match status" value="1"/>
</dbReference>
<dbReference type="PROSITE" id="PS00674">
    <property type="entry name" value="AAA"/>
    <property type="match status" value="1"/>
</dbReference>
<feature type="compositionally biased region" description="Acidic residues" evidence="18">
    <location>
        <begin position="177"/>
        <end position="202"/>
    </location>
</feature>
<evidence type="ECO:0000256" key="15">
    <source>
        <dbReference type="ARBA" id="ARBA00049360"/>
    </source>
</evidence>
<keyword evidence="6" id="KW-0378">Hydrolase</keyword>
<feature type="region of interest" description="Disordered" evidence="18">
    <location>
        <begin position="1060"/>
        <end position="1120"/>
    </location>
</feature>
<protein>
    <recommendedName>
        <fullName evidence="16">ATPase family AAA domain-containing protein 2</fullName>
    </recommendedName>
</protein>
<dbReference type="CDD" id="cd19517">
    <property type="entry name" value="RecA-like_Yta7-like"/>
    <property type="match status" value="1"/>
</dbReference>
<dbReference type="Proteomes" id="UP000005226">
    <property type="component" value="Chromosome 16"/>
</dbReference>
<dbReference type="CDD" id="cd05528">
    <property type="entry name" value="Bromo_AAA"/>
    <property type="match status" value="1"/>
</dbReference>
<dbReference type="eggNOG" id="KOG0732">
    <property type="taxonomic scope" value="Eukaryota"/>
</dbReference>
<keyword evidence="14" id="KW-0539">Nucleus</keyword>
<dbReference type="GO" id="GO:0006337">
    <property type="term" value="P:nucleosome disassembly"/>
    <property type="evidence" value="ECO:0007669"/>
    <property type="project" value="TreeGrafter"/>
</dbReference>
<keyword evidence="3" id="KW-1017">Isopeptide bond</keyword>
<evidence type="ECO:0000256" key="19">
    <source>
        <dbReference type="SAM" id="Phobius"/>
    </source>
</evidence>
<dbReference type="Pfam" id="PF00004">
    <property type="entry name" value="AAA"/>
    <property type="match status" value="2"/>
</dbReference>
<feature type="region of interest" description="Disordered" evidence="18">
    <location>
        <begin position="148"/>
        <end position="281"/>
    </location>
</feature>
<evidence type="ECO:0000256" key="2">
    <source>
        <dbReference type="ARBA" id="ARBA00006914"/>
    </source>
</evidence>
<dbReference type="HOGENOM" id="CLU_001448_3_0_1"/>
<dbReference type="Gene3D" id="1.10.8.60">
    <property type="match status" value="1"/>
</dbReference>
<dbReference type="InterPro" id="IPR041569">
    <property type="entry name" value="AAA_lid_3"/>
</dbReference>
<dbReference type="GO" id="GO:0016887">
    <property type="term" value="F:ATP hydrolysis activity"/>
    <property type="evidence" value="ECO:0007669"/>
    <property type="project" value="InterPro"/>
</dbReference>
<keyword evidence="22" id="KW-1185">Reference proteome</keyword>
<evidence type="ECO:0000256" key="5">
    <source>
        <dbReference type="ARBA" id="ARBA00022741"/>
    </source>
</evidence>
<evidence type="ECO:0000256" key="6">
    <source>
        <dbReference type="ARBA" id="ARBA00022801"/>
    </source>
</evidence>
<dbReference type="InterPro" id="IPR001487">
    <property type="entry name" value="Bromodomain"/>
</dbReference>
<evidence type="ECO:0000256" key="16">
    <source>
        <dbReference type="ARBA" id="ARBA00071858"/>
    </source>
</evidence>
<evidence type="ECO:0000256" key="12">
    <source>
        <dbReference type="ARBA" id="ARBA00023159"/>
    </source>
</evidence>
<keyword evidence="10" id="KW-0175">Coiled coil</keyword>
<dbReference type="Gene3D" id="1.20.920.10">
    <property type="entry name" value="Bromodomain-like"/>
    <property type="match status" value="1"/>
</dbReference>
<dbReference type="Ensembl" id="ENSTRUT00000013693.3">
    <property type="protein sequence ID" value="ENSTRUP00000013630.3"/>
    <property type="gene ID" value="ENSTRUG00000005641.3"/>
</dbReference>
<dbReference type="Pfam" id="PF00439">
    <property type="entry name" value="Bromodomain"/>
    <property type="match status" value="1"/>
</dbReference>
<dbReference type="PROSITE" id="PS50014">
    <property type="entry name" value="BROMODOMAIN_2"/>
    <property type="match status" value="1"/>
</dbReference>
<dbReference type="PANTHER" id="PTHR23069">
    <property type="entry name" value="AAA DOMAIN-CONTAINING"/>
    <property type="match status" value="1"/>
</dbReference>
<evidence type="ECO:0000256" key="8">
    <source>
        <dbReference type="ARBA" id="ARBA00022843"/>
    </source>
</evidence>
<reference evidence="21 22" key="1">
    <citation type="journal article" date="2011" name="Genome Biol. Evol.">
        <title>Integration of the genetic map and genome assembly of fugu facilitates insights into distinct features of genome evolution in teleosts and mammals.</title>
        <authorList>
            <person name="Kai W."/>
            <person name="Kikuchi K."/>
            <person name="Tohari S."/>
            <person name="Chew A.K."/>
            <person name="Tay A."/>
            <person name="Fujiwara A."/>
            <person name="Hosoya S."/>
            <person name="Suetake H."/>
            <person name="Naruse K."/>
            <person name="Brenner S."/>
            <person name="Suzuki Y."/>
            <person name="Venkatesh B."/>
        </authorList>
    </citation>
    <scope>NUCLEOTIDE SEQUENCE [LARGE SCALE GENOMIC DNA]</scope>
</reference>
<evidence type="ECO:0000256" key="18">
    <source>
        <dbReference type="SAM" id="MobiDB-lite"/>
    </source>
</evidence>
<dbReference type="Gene3D" id="3.40.50.300">
    <property type="entry name" value="P-loop containing nucleotide triphosphate hydrolases"/>
    <property type="match status" value="2"/>
</dbReference>
<keyword evidence="11 17" id="KW-0103">Bromodomain</keyword>
<keyword evidence="19" id="KW-0812">Transmembrane</keyword>
<dbReference type="Pfam" id="PF17862">
    <property type="entry name" value="AAA_lid_3"/>
    <property type="match status" value="1"/>
</dbReference>
<evidence type="ECO:0000256" key="17">
    <source>
        <dbReference type="PROSITE-ProRule" id="PRU00035"/>
    </source>
</evidence>
<comment type="subcellular location">
    <subcellularLocation>
        <location evidence="1">Nucleus</location>
    </subcellularLocation>
</comment>
<accession>H2SMJ4</accession>
<dbReference type="InterPro" id="IPR003960">
    <property type="entry name" value="ATPase_AAA_CS"/>
</dbReference>
<dbReference type="SMART" id="SM00297">
    <property type="entry name" value="BROMO"/>
    <property type="match status" value="1"/>
</dbReference>
<dbReference type="GO" id="GO:0003682">
    <property type="term" value="F:chromatin binding"/>
    <property type="evidence" value="ECO:0007669"/>
    <property type="project" value="TreeGrafter"/>
</dbReference>
<reference evidence="21" key="2">
    <citation type="submission" date="2025-08" db="UniProtKB">
        <authorList>
            <consortium name="Ensembl"/>
        </authorList>
    </citation>
    <scope>IDENTIFICATION</scope>
</reference>
<keyword evidence="9" id="KW-0805">Transcription regulation</keyword>
<feature type="region of interest" description="Disordered" evidence="18">
    <location>
        <begin position="1203"/>
        <end position="1248"/>
    </location>
</feature>
<dbReference type="InterPro" id="IPR027417">
    <property type="entry name" value="P-loop_NTPase"/>
</dbReference>
<keyword evidence="12" id="KW-0010">Activator</keyword>
<feature type="compositionally biased region" description="Basic and acidic residues" evidence="18">
    <location>
        <begin position="1234"/>
        <end position="1248"/>
    </location>
</feature>
<evidence type="ECO:0000256" key="11">
    <source>
        <dbReference type="ARBA" id="ARBA00023117"/>
    </source>
</evidence>
<dbReference type="PANTHER" id="PTHR23069:SF5">
    <property type="entry name" value="ATPASE FAMILY AAA DOMAIN-CONTAINING PROTEIN 2B"/>
    <property type="match status" value="1"/>
</dbReference>
<feature type="compositionally biased region" description="Basic residues" evidence="18">
    <location>
        <begin position="272"/>
        <end position="281"/>
    </location>
</feature>
<evidence type="ECO:0000256" key="9">
    <source>
        <dbReference type="ARBA" id="ARBA00023015"/>
    </source>
</evidence>
<feature type="region of interest" description="Disordered" evidence="18">
    <location>
        <begin position="1132"/>
        <end position="1175"/>
    </location>
</feature>
<feature type="compositionally biased region" description="Basic residues" evidence="18">
    <location>
        <begin position="242"/>
        <end position="256"/>
    </location>
</feature>
<evidence type="ECO:0000313" key="22">
    <source>
        <dbReference type="Proteomes" id="UP000005226"/>
    </source>
</evidence>
<keyword evidence="19" id="KW-0472">Membrane</keyword>
<dbReference type="GeneTree" id="ENSGT00550000074694"/>
<evidence type="ECO:0000256" key="10">
    <source>
        <dbReference type="ARBA" id="ARBA00023054"/>
    </source>
</evidence>
<dbReference type="GO" id="GO:0045815">
    <property type="term" value="P:transcription initiation-coupled chromatin remodeling"/>
    <property type="evidence" value="ECO:0007669"/>
    <property type="project" value="TreeGrafter"/>
</dbReference>
<keyword evidence="19" id="KW-1133">Transmembrane helix</keyword>
<dbReference type="GO" id="GO:0006334">
    <property type="term" value="P:nucleosome assembly"/>
    <property type="evidence" value="ECO:0007669"/>
    <property type="project" value="TreeGrafter"/>
</dbReference>
<dbReference type="InterPro" id="IPR036427">
    <property type="entry name" value="Bromodomain-like_sf"/>
</dbReference>
<dbReference type="InterPro" id="IPR045199">
    <property type="entry name" value="ATAD2-like"/>
</dbReference>
<dbReference type="FunFam" id="3.40.50.300:FF:000699">
    <property type="entry name" value="ATPase family AAA domain-containing protein 2B"/>
    <property type="match status" value="1"/>
</dbReference>
<feature type="transmembrane region" description="Helical" evidence="19">
    <location>
        <begin position="1019"/>
        <end position="1037"/>
    </location>
</feature>
<evidence type="ECO:0000256" key="13">
    <source>
        <dbReference type="ARBA" id="ARBA00023163"/>
    </source>
</evidence>
<dbReference type="FunFam" id="3.40.50.300:FF:000061">
    <property type="entry name" value="ATPase family, AAA domain-containing 2"/>
    <property type="match status" value="1"/>
</dbReference>
<evidence type="ECO:0000256" key="1">
    <source>
        <dbReference type="ARBA" id="ARBA00004123"/>
    </source>
</evidence>
<reference evidence="21" key="3">
    <citation type="submission" date="2025-09" db="UniProtKB">
        <authorList>
            <consortium name="Ensembl"/>
        </authorList>
    </citation>
    <scope>IDENTIFICATION</scope>
</reference>
<dbReference type="SUPFAM" id="SSF47370">
    <property type="entry name" value="Bromodomain"/>
    <property type="match status" value="1"/>
</dbReference>
<dbReference type="GO" id="GO:0005654">
    <property type="term" value="C:nucleoplasm"/>
    <property type="evidence" value="ECO:0007669"/>
    <property type="project" value="UniProtKB-ARBA"/>
</dbReference>
<feature type="domain" description="Bromo" evidence="20">
    <location>
        <begin position="904"/>
        <end position="967"/>
    </location>
</feature>
<evidence type="ECO:0000256" key="3">
    <source>
        <dbReference type="ARBA" id="ARBA00022499"/>
    </source>
</evidence>
<keyword evidence="8" id="KW-0832">Ubl conjugation</keyword>
<evidence type="ECO:0000313" key="21">
    <source>
        <dbReference type="Ensembl" id="ENSTRUP00000013630.3"/>
    </source>
</evidence>
<dbReference type="InterPro" id="IPR003593">
    <property type="entry name" value="AAA+_ATPase"/>
</dbReference>
<feature type="region of interest" description="Disordered" evidence="18">
    <location>
        <begin position="1"/>
        <end position="38"/>
    </location>
</feature>
<evidence type="ECO:0000256" key="14">
    <source>
        <dbReference type="ARBA" id="ARBA00023242"/>
    </source>
</evidence>
<comment type="similarity">
    <text evidence="2">Belongs to the AAA ATPase family.</text>
</comment>
<comment type="catalytic activity">
    <reaction evidence="15">
        <text>ATP + H2O = ADP + phosphate + H(+)</text>
        <dbReference type="Rhea" id="RHEA:13065"/>
        <dbReference type="ChEBI" id="CHEBI:15377"/>
        <dbReference type="ChEBI" id="CHEBI:15378"/>
        <dbReference type="ChEBI" id="CHEBI:30616"/>
        <dbReference type="ChEBI" id="CHEBI:43474"/>
        <dbReference type="ChEBI" id="CHEBI:456216"/>
    </reaction>
</comment>